<sequence>MSKNRDNSIIATASDNSISDVSEMQRVTLKQLRKMAGLTQADFSETMGVGQDTISRLEKRHDMLLSTISHYVGSLGGRVDVVATFPNRPAIVLDCLEEGSASSKKNRPPDTSNKV</sequence>
<evidence type="ECO:0000313" key="5">
    <source>
        <dbReference type="Proteomes" id="UP000594903"/>
    </source>
</evidence>
<dbReference type="EMBL" id="CP065725">
    <property type="protein sequence ID" value="QPT40119.1"/>
    <property type="molecule type" value="Genomic_DNA"/>
</dbReference>
<evidence type="ECO:0000313" key="2">
    <source>
        <dbReference type="EMBL" id="QPT40119.1"/>
    </source>
</evidence>
<dbReference type="AlphaFoldDB" id="A0A378XBN8"/>
<dbReference type="Pfam" id="PF01381">
    <property type="entry name" value="HTH_3"/>
    <property type="match status" value="1"/>
</dbReference>
<gene>
    <name evidence="2" type="ORF">I6G29_00285</name>
    <name evidence="3" type="ORF">NCTC11997_00093</name>
</gene>
<dbReference type="GO" id="GO:0003677">
    <property type="term" value="F:DNA binding"/>
    <property type="evidence" value="ECO:0007669"/>
    <property type="project" value="InterPro"/>
</dbReference>
<protein>
    <submittedName>
        <fullName evidence="2">Helix-turn-helix transcriptional regulator</fullName>
    </submittedName>
    <submittedName>
        <fullName evidence="3">Transcriptional regulator, y4mF family</fullName>
    </submittedName>
</protein>
<dbReference type="PROSITE" id="PS50943">
    <property type="entry name" value="HTH_CROC1"/>
    <property type="match status" value="1"/>
</dbReference>
<dbReference type="SMART" id="SM00530">
    <property type="entry name" value="HTH_XRE"/>
    <property type="match status" value="1"/>
</dbReference>
<reference evidence="3 4" key="1">
    <citation type="submission" date="2018-06" db="EMBL/GenBank/DDBJ databases">
        <authorList>
            <consortium name="Pathogen Informatics"/>
            <person name="Doyle S."/>
        </authorList>
    </citation>
    <scope>NUCLEOTIDE SEQUENCE [LARGE SCALE GENOMIC DNA]</scope>
    <source>
        <strain evidence="3 4">NCTC11997</strain>
    </source>
</reference>
<dbReference type="EMBL" id="UGSB01000001">
    <property type="protein sequence ID" value="SUA50212.1"/>
    <property type="molecule type" value="Genomic_DNA"/>
</dbReference>
<dbReference type="Proteomes" id="UP000594903">
    <property type="component" value="Chromosome"/>
</dbReference>
<dbReference type="Proteomes" id="UP000254603">
    <property type="component" value="Unassembled WGS sequence"/>
</dbReference>
<keyword evidence="5" id="KW-1185">Reference proteome</keyword>
<evidence type="ECO:0000313" key="4">
    <source>
        <dbReference type="Proteomes" id="UP000254603"/>
    </source>
</evidence>
<accession>A0A378XBN8</accession>
<dbReference type="InterPro" id="IPR010982">
    <property type="entry name" value="Lambda_DNA-bd_dom_sf"/>
</dbReference>
<feature type="domain" description="HTH cro/C1-type" evidence="1">
    <location>
        <begin position="29"/>
        <end position="59"/>
    </location>
</feature>
<dbReference type="Gene3D" id="1.10.260.40">
    <property type="entry name" value="lambda repressor-like DNA-binding domains"/>
    <property type="match status" value="1"/>
</dbReference>
<dbReference type="RefSeq" id="WP_083907494.1">
    <property type="nucleotide sequence ID" value="NZ_CP065725.1"/>
</dbReference>
<proteinExistence type="predicted"/>
<dbReference type="OrthoDB" id="129597at2"/>
<dbReference type="STRING" id="1122619.GCA_000373745_01457"/>
<evidence type="ECO:0000259" key="1">
    <source>
        <dbReference type="PROSITE" id="PS50943"/>
    </source>
</evidence>
<dbReference type="CDD" id="cd00093">
    <property type="entry name" value="HTH_XRE"/>
    <property type="match status" value="1"/>
</dbReference>
<dbReference type="InterPro" id="IPR001387">
    <property type="entry name" value="Cro/C1-type_HTH"/>
</dbReference>
<dbReference type="SUPFAM" id="SSF47413">
    <property type="entry name" value="lambda repressor-like DNA-binding domains"/>
    <property type="match status" value="1"/>
</dbReference>
<organism evidence="3 4">
    <name type="scientific">Oligella ureolytica</name>
    <dbReference type="NCBI Taxonomy" id="90244"/>
    <lineage>
        <taxon>Bacteria</taxon>
        <taxon>Pseudomonadati</taxon>
        <taxon>Pseudomonadota</taxon>
        <taxon>Betaproteobacteria</taxon>
        <taxon>Burkholderiales</taxon>
        <taxon>Alcaligenaceae</taxon>
        <taxon>Oligella</taxon>
    </lineage>
</organism>
<evidence type="ECO:0000313" key="3">
    <source>
        <dbReference type="EMBL" id="SUA50212.1"/>
    </source>
</evidence>
<name>A0A378XBN8_9BURK</name>
<reference evidence="2 5" key="2">
    <citation type="submission" date="2020-12" db="EMBL/GenBank/DDBJ databases">
        <title>FDA dAtabase for Regulatory Grade micrObial Sequences (FDA-ARGOS): Supporting development and validation of Infectious Disease Dx tests.</title>
        <authorList>
            <person name="Sproer C."/>
            <person name="Gronow S."/>
            <person name="Severitt S."/>
            <person name="Schroder I."/>
            <person name="Tallon L."/>
            <person name="Sadzewicz L."/>
            <person name="Zhao X."/>
            <person name="Boylan J."/>
            <person name="Ott S."/>
            <person name="Bowen H."/>
            <person name="Vavikolanu K."/>
            <person name="Mehta A."/>
            <person name="Aluvathingal J."/>
            <person name="Nadendla S."/>
            <person name="Lowell S."/>
            <person name="Myers T."/>
            <person name="Yan Y."/>
            <person name="Sichtig H."/>
        </authorList>
    </citation>
    <scope>NUCLEOTIDE SEQUENCE [LARGE SCALE GENOMIC DNA]</scope>
    <source>
        <strain evidence="2 5">FDAARGOS_872</strain>
    </source>
</reference>